<name>A0A9D9HHN4_9SPIR</name>
<dbReference type="GO" id="GO:0071555">
    <property type="term" value="P:cell wall organization"/>
    <property type="evidence" value="ECO:0007669"/>
    <property type="project" value="UniProtKB-KW"/>
</dbReference>
<evidence type="ECO:0000256" key="8">
    <source>
        <dbReference type="ARBA" id="ARBA00022989"/>
    </source>
</evidence>
<dbReference type="GO" id="GO:0005886">
    <property type="term" value="C:plasma membrane"/>
    <property type="evidence" value="ECO:0007669"/>
    <property type="project" value="UniProtKB-SubCell"/>
</dbReference>
<keyword evidence="9 11" id="KW-0472">Membrane</keyword>
<feature type="transmembrane region" description="Helical" evidence="11">
    <location>
        <begin position="224"/>
        <end position="246"/>
    </location>
</feature>
<keyword evidence="10 11" id="KW-0961">Cell wall biogenesis/degradation</keyword>
<evidence type="ECO:0000313" key="12">
    <source>
        <dbReference type="EMBL" id="MBO8450422.1"/>
    </source>
</evidence>
<dbReference type="GO" id="GO:0009252">
    <property type="term" value="P:peptidoglycan biosynthetic process"/>
    <property type="evidence" value="ECO:0007669"/>
    <property type="project" value="UniProtKB-UniRule"/>
</dbReference>
<dbReference type="NCBIfam" id="NF037961">
    <property type="entry name" value="RodA_shape"/>
    <property type="match status" value="1"/>
</dbReference>
<feature type="transmembrane region" description="Helical" evidence="11">
    <location>
        <begin position="137"/>
        <end position="156"/>
    </location>
</feature>
<dbReference type="HAMAP" id="MF_02079">
    <property type="entry name" value="PGT_RodA"/>
    <property type="match status" value="1"/>
</dbReference>
<evidence type="ECO:0000256" key="11">
    <source>
        <dbReference type="HAMAP-Rule" id="MF_02079"/>
    </source>
</evidence>
<gene>
    <name evidence="11 12" type="primary">rodA</name>
    <name evidence="12" type="ORF">IAA96_04875</name>
</gene>
<accession>A0A9D9HHN4</accession>
<feature type="transmembrane region" description="Helical" evidence="11">
    <location>
        <begin position="344"/>
        <end position="364"/>
    </location>
</feature>
<feature type="transmembrane region" description="Helical" evidence="11">
    <location>
        <begin position="76"/>
        <end position="96"/>
    </location>
</feature>
<dbReference type="GO" id="GO:0008360">
    <property type="term" value="P:regulation of cell shape"/>
    <property type="evidence" value="ECO:0007669"/>
    <property type="project" value="UniProtKB-KW"/>
</dbReference>
<comment type="function">
    <text evidence="11">Peptidoglycan polymerase that is essential for cell wall elongation.</text>
</comment>
<reference evidence="12" key="1">
    <citation type="submission" date="2020-10" db="EMBL/GenBank/DDBJ databases">
        <authorList>
            <person name="Gilroy R."/>
        </authorList>
    </citation>
    <scope>NUCLEOTIDE SEQUENCE</scope>
    <source>
        <strain evidence="12">B3-4054</strain>
    </source>
</reference>
<dbReference type="AlphaFoldDB" id="A0A9D9HHN4"/>
<feature type="transmembrane region" description="Helical" evidence="11">
    <location>
        <begin position="406"/>
        <end position="431"/>
    </location>
</feature>
<comment type="subcellular location">
    <subcellularLocation>
        <location evidence="11">Cell membrane</location>
        <topology evidence="11">Multi-pass membrane protein</topology>
    </subcellularLocation>
    <subcellularLocation>
        <location evidence="1">Membrane</location>
        <topology evidence="1">Multi-pass membrane protein</topology>
    </subcellularLocation>
</comment>
<dbReference type="InterPro" id="IPR018365">
    <property type="entry name" value="Cell_cycle_FtsW-rel_CS"/>
</dbReference>
<keyword evidence="7 11" id="KW-0573">Peptidoglycan synthesis</keyword>
<protein>
    <recommendedName>
        <fullName evidence="11">Peptidoglycan glycosyltransferase RodA</fullName>
        <shortName evidence="11">PGT</shortName>
        <ecNumber evidence="11">2.4.99.28</ecNumber>
    </recommendedName>
    <alternativeName>
        <fullName evidence="11">Cell elongation protein RodA</fullName>
    </alternativeName>
    <alternativeName>
        <fullName evidence="11">Cell wall polymerase</fullName>
    </alternativeName>
    <alternativeName>
        <fullName evidence="11">Peptidoglycan polymerase</fullName>
        <shortName evidence="11">PG polymerase</shortName>
    </alternativeName>
</protein>
<evidence type="ECO:0000256" key="6">
    <source>
        <dbReference type="ARBA" id="ARBA00022960"/>
    </source>
</evidence>
<evidence type="ECO:0000256" key="1">
    <source>
        <dbReference type="ARBA" id="ARBA00004141"/>
    </source>
</evidence>
<dbReference type="InterPro" id="IPR001182">
    <property type="entry name" value="FtsW/RodA"/>
</dbReference>
<comment type="similarity">
    <text evidence="11">Belongs to the SEDS family. MrdB/RodA subfamily.</text>
</comment>
<evidence type="ECO:0000256" key="7">
    <source>
        <dbReference type="ARBA" id="ARBA00022984"/>
    </source>
</evidence>
<proteinExistence type="inferred from homology"/>
<evidence type="ECO:0000256" key="4">
    <source>
        <dbReference type="ARBA" id="ARBA00022679"/>
    </source>
</evidence>
<comment type="pathway">
    <text evidence="11">Cell wall biogenesis; peptidoglycan biosynthesis.</text>
</comment>
<feature type="transmembrane region" description="Helical" evidence="11">
    <location>
        <begin position="253"/>
        <end position="272"/>
    </location>
</feature>
<evidence type="ECO:0000256" key="2">
    <source>
        <dbReference type="ARBA" id="ARBA00022475"/>
    </source>
</evidence>
<dbReference type="NCBIfam" id="TIGR02210">
    <property type="entry name" value="rodA_shape"/>
    <property type="match status" value="1"/>
</dbReference>
<feature type="transmembrane region" description="Helical" evidence="11">
    <location>
        <begin position="185"/>
        <end position="204"/>
    </location>
</feature>
<keyword evidence="5 11" id="KW-0812">Transmembrane</keyword>
<dbReference type="InterPro" id="IPR011923">
    <property type="entry name" value="RodA/MrdB"/>
</dbReference>
<dbReference type="GO" id="GO:0032153">
    <property type="term" value="C:cell division site"/>
    <property type="evidence" value="ECO:0007669"/>
    <property type="project" value="TreeGrafter"/>
</dbReference>
<feature type="transmembrane region" description="Helical" evidence="11">
    <location>
        <begin position="162"/>
        <end position="180"/>
    </location>
</feature>
<feature type="transmembrane region" description="Helical" evidence="11">
    <location>
        <begin position="46"/>
        <end position="64"/>
    </location>
</feature>
<dbReference type="Proteomes" id="UP000823616">
    <property type="component" value="Unassembled WGS sequence"/>
</dbReference>
<evidence type="ECO:0000256" key="5">
    <source>
        <dbReference type="ARBA" id="ARBA00022692"/>
    </source>
</evidence>
<evidence type="ECO:0000256" key="3">
    <source>
        <dbReference type="ARBA" id="ARBA00022676"/>
    </source>
</evidence>
<comment type="catalytic activity">
    <reaction evidence="11">
        <text>[GlcNAc-(1-&gt;4)-Mur2Ac(oyl-L-Ala-gamma-D-Glu-L-Lys-D-Ala-D-Ala)](n)-di-trans,octa-cis-undecaprenyl diphosphate + beta-D-GlcNAc-(1-&gt;4)-Mur2Ac(oyl-L-Ala-gamma-D-Glu-L-Lys-D-Ala-D-Ala)-di-trans,octa-cis-undecaprenyl diphosphate = [GlcNAc-(1-&gt;4)-Mur2Ac(oyl-L-Ala-gamma-D-Glu-L-Lys-D-Ala-D-Ala)](n+1)-di-trans,octa-cis-undecaprenyl diphosphate + di-trans,octa-cis-undecaprenyl diphosphate + H(+)</text>
        <dbReference type="Rhea" id="RHEA:23708"/>
        <dbReference type="Rhea" id="RHEA-COMP:9602"/>
        <dbReference type="Rhea" id="RHEA-COMP:9603"/>
        <dbReference type="ChEBI" id="CHEBI:15378"/>
        <dbReference type="ChEBI" id="CHEBI:58405"/>
        <dbReference type="ChEBI" id="CHEBI:60033"/>
        <dbReference type="ChEBI" id="CHEBI:78435"/>
        <dbReference type="EC" id="2.4.99.28"/>
    </reaction>
</comment>
<comment type="caution">
    <text evidence="12">The sequence shown here is derived from an EMBL/GenBank/DDBJ whole genome shotgun (WGS) entry which is preliminary data.</text>
</comment>
<keyword evidence="4 11" id="KW-0808">Transferase</keyword>
<reference evidence="12" key="2">
    <citation type="journal article" date="2021" name="PeerJ">
        <title>Extensive microbial diversity within the chicken gut microbiome revealed by metagenomics and culture.</title>
        <authorList>
            <person name="Gilroy R."/>
            <person name="Ravi A."/>
            <person name="Getino M."/>
            <person name="Pursley I."/>
            <person name="Horton D.L."/>
            <person name="Alikhan N.F."/>
            <person name="Baker D."/>
            <person name="Gharbi K."/>
            <person name="Hall N."/>
            <person name="Watson M."/>
            <person name="Adriaenssens E.M."/>
            <person name="Foster-Nyarko E."/>
            <person name="Jarju S."/>
            <person name="Secka A."/>
            <person name="Antonio M."/>
            <person name="Oren A."/>
            <person name="Chaudhuri R.R."/>
            <person name="La Ragione R."/>
            <person name="Hildebrand F."/>
            <person name="Pallen M.J."/>
        </authorList>
    </citation>
    <scope>NUCLEOTIDE SEQUENCE</scope>
    <source>
        <strain evidence="12">B3-4054</strain>
    </source>
</reference>
<sequence>MAFKFRKFTHFDFALCFSVLALTVTGILFIYSSGVNSSGVSVSNEYLKQILWAVSGFAILLYISVNDYRRIADRTLLLFVITVAVLVYTRIFGRYVNGARSWIGIGELGIQPSEFSKILYILYLAHYLDISEKTEKPFVRFVKAGVIMLVPMALILSQPDLGTSSVFFPIFLTICLLAGLPLRYIVMVFLFGVCTILFTILPYWDDIVLGRSLAVMRVFTDSKITLITTIILSSVLGLAVSGYWFFKTKYYYWISYVAGLLLFSLLTSLLAGKVLKEYQIMRLIIFLNPYIDERGAGWNIIQSITAIGSGGLSGQGYLQGTQSHYRFLPQQSTDFIFSILTEEWGFLGGITVFILYGIIFARGIRIIKSAGNRFGSLTACGIVTMLTFHFLVNIGMVMGIMPITGIPLFFLSYGGSSLWTAMAATGILMSISMKKIEASSS</sequence>
<dbReference type="PANTHER" id="PTHR30474:SF1">
    <property type="entry name" value="PEPTIDOGLYCAN GLYCOSYLTRANSFERASE MRDB"/>
    <property type="match status" value="1"/>
</dbReference>
<organism evidence="12 13">
    <name type="scientific">Candidatus Avitreponema avistercoris</name>
    <dbReference type="NCBI Taxonomy" id="2840705"/>
    <lineage>
        <taxon>Bacteria</taxon>
        <taxon>Pseudomonadati</taxon>
        <taxon>Spirochaetota</taxon>
        <taxon>Spirochaetia</taxon>
        <taxon>Spirochaetales</taxon>
        <taxon>Candidatus Avitreponema</taxon>
    </lineage>
</organism>
<evidence type="ECO:0000256" key="10">
    <source>
        <dbReference type="ARBA" id="ARBA00023316"/>
    </source>
</evidence>
<feature type="transmembrane region" description="Helical" evidence="11">
    <location>
        <begin position="102"/>
        <end position="125"/>
    </location>
</feature>
<dbReference type="PANTHER" id="PTHR30474">
    <property type="entry name" value="CELL CYCLE PROTEIN"/>
    <property type="match status" value="1"/>
</dbReference>
<feature type="transmembrane region" description="Helical" evidence="11">
    <location>
        <begin position="376"/>
        <end position="400"/>
    </location>
</feature>
<dbReference type="EC" id="2.4.99.28" evidence="11"/>
<evidence type="ECO:0000256" key="9">
    <source>
        <dbReference type="ARBA" id="ARBA00023136"/>
    </source>
</evidence>
<dbReference type="GO" id="GO:0051301">
    <property type="term" value="P:cell division"/>
    <property type="evidence" value="ECO:0007669"/>
    <property type="project" value="InterPro"/>
</dbReference>
<keyword evidence="2 11" id="KW-1003">Cell membrane</keyword>
<dbReference type="GO" id="GO:0008955">
    <property type="term" value="F:peptidoglycan glycosyltransferase activity"/>
    <property type="evidence" value="ECO:0007669"/>
    <property type="project" value="UniProtKB-UniRule"/>
</dbReference>
<keyword evidence="6 11" id="KW-0133">Cell shape</keyword>
<dbReference type="Pfam" id="PF01098">
    <property type="entry name" value="FTSW_RODA_SPOVE"/>
    <property type="match status" value="2"/>
</dbReference>
<dbReference type="EMBL" id="JADIMS010000082">
    <property type="protein sequence ID" value="MBO8450422.1"/>
    <property type="molecule type" value="Genomic_DNA"/>
</dbReference>
<feature type="transmembrane region" description="Helical" evidence="11">
    <location>
        <begin position="12"/>
        <end position="34"/>
    </location>
</feature>
<evidence type="ECO:0000313" key="13">
    <source>
        <dbReference type="Proteomes" id="UP000823616"/>
    </source>
</evidence>
<dbReference type="GO" id="GO:0015648">
    <property type="term" value="F:lipid-linked peptidoglycan transporter activity"/>
    <property type="evidence" value="ECO:0007669"/>
    <property type="project" value="TreeGrafter"/>
</dbReference>
<dbReference type="PROSITE" id="PS00428">
    <property type="entry name" value="FTSW_RODA_SPOVE"/>
    <property type="match status" value="1"/>
</dbReference>
<keyword evidence="3 11" id="KW-0328">Glycosyltransferase</keyword>
<keyword evidence="8 11" id="KW-1133">Transmembrane helix</keyword>